<accession>A0ABD3LPM7</accession>
<feature type="region of interest" description="Disordered" evidence="1">
    <location>
        <begin position="30"/>
        <end position="77"/>
    </location>
</feature>
<dbReference type="AlphaFoldDB" id="A0ABD3LPM7"/>
<comment type="caution">
    <text evidence="3">The sequence shown here is derived from an EMBL/GenBank/DDBJ whole genome shotgun (WGS) entry which is preliminary data.</text>
</comment>
<keyword evidence="2" id="KW-0472">Membrane</keyword>
<evidence type="ECO:0000256" key="1">
    <source>
        <dbReference type="SAM" id="MobiDB-lite"/>
    </source>
</evidence>
<gene>
    <name evidence="3" type="ORF">ACJRO7_000044</name>
</gene>
<sequence length="471" mass="52273">MTSLLSLSPSSSSPSFSSSVLNHRRRLWPPRLRSHPVPPPPPRLFSVSCSRKPRRHLRRRRRHLLPAASDDASSDARSPALIASNEHGVVELTIDFTSLSARAKSGLGAFVSAGRDAYADLSTLVALDDDNKMVISCRKSTVQFVGSVVALSFVVVFAVRVVVRLVLGFRSRFGYGRNEAVVVRRDRSLGGREVVVGTRKETDGSRVLDNPLSPALRGTVDRSSPRRRRNMAPRVEENLPEWWPAMTASSAVDLEVDKEYYQREANRLVREIVDNRLHGKDIMIADIVQLRRICRTSGIRVSFGTENTRDSFYRVSVDFVLNMCNHSSGRSISLEIDGEDPRQFLAGLAGNVGLENIRAARIVSAAVAARTRSVFLQAWALEMQGEHSEALAHLSSICVLHQIFPPRDFSPEMEMVALGLEKQLKPEQREYLLNMLVGVCGEERPKSLVEALGLELSVDDGAGDHYERSLS</sequence>
<dbReference type="PANTHER" id="PTHR35830:SF1">
    <property type="entry name" value="OS05G0299200 PROTEIN"/>
    <property type="match status" value="1"/>
</dbReference>
<feature type="compositionally biased region" description="Basic residues" evidence="1">
    <location>
        <begin position="51"/>
        <end position="64"/>
    </location>
</feature>
<organism evidence="3 4">
    <name type="scientific">Eucalyptus globulus</name>
    <name type="common">Tasmanian blue gum</name>
    <dbReference type="NCBI Taxonomy" id="34317"/>
    <lineage>
        <taxon>Eukaryota</taxon>
        <taxon>Viridiplantae</taxon>
        <taxon>Streptophyta</taxon>
        <taxon>Embryophyta</taxon>
        <taxon>Tracheophyta</taxon>
        <taxon>Spermatophyta</taxon>
        <taxon>Magnoliopsida</taxon>
        <taxon>eudicotyledons</taxon>
        <taxon>Gunneridae</taxon>
        <taxon>Pentapetalae</taxon>
        <taxon>rosids</taxon>
        <taxon>malvids</taxon>
        <taxon>Myrtales</taxon>
        <taxon>Myrtaceae</taxon>
        <taxon>Myrtoideae</taxon>
        <taxon>Eucalypteae</taxon>
        <taxon>Eucalyptus</taxon>
    </lineage>
</organism>
<reference evidence="3 4" key="1">
    <citation type="submission" date="2024-11" db="EMBL/GenBank/DDBJ databases">
        <title>Chromosome-level genome assembly of Eucalyptus globulus Labill. provides insights into its genome evolution.</title>
        <authorList>
            <person name="Li X."/>
        </authorList>
    </citation>
    <scope>NUCLEOTIDE SEQUENCE [LARGE SCALE GENOMIC DNA]</scope>
    <source>
        <strain evidence="3">CL2024</strain>
        <tissue evidence="3">Fresh tender leaves</tissue>
    </source>
</reference>
<name>A0ABD3LPM7_EUCGL</name>
<evidence type="ECO:0000313" key="3">
    <source>
        <dbReference type="EMBL" id="KAL3752573.1"/>
    </source>
</evidence>
<proteinExistence type="predicted"/>
<evidence type="ECO:0000256" key="2">
    <source>
        <dbReference type="SAM" id="Phobius"/>
    </source>
</evidence>
<feature type="transmembrane region" description="Helical" evidence="2">
    <location>
        <begin position="144"/>
        <end position="167"/>
    </location>
</feature>
<evidence type="ECO:0000313" key="4">
    <source>
        <dbReference type="Proteomes" id="UP001634007"/>
    </source>
</evidence>
<dbReference type="Proteomes" id="UP001634007">
    <property type="component" value="Unassembled WGS sequence"/>
</dbReference>
<dbReference type="PANTHER" id="PTHR35830">
    <property type="entry name" value="OS05G0299200 PROTEIN"/>
    <property type="match status" value="1"/>
</dbReference>
<protein>
    <submittedName>
        <fullName evidence="3">Uncharacterized protein</fullName>
    </submittedName>
</protein>
<dbReference type="EMBL" id="JBJKBG010000001">
    <property type="protein sequence ID" value="KAL3752573.1"/>
    <property type="molecule type" value="Genomic_DNA"/>
</dbReference>
<keyword evidence="2" id="KW-0812">Transmembrane</keyword>
<keyword evidence="4" id="KW-1185">Reference proteome</keyword>
<keyword evidence="2" id="KW-1133">Transmembrane helix</keyword>